<feature type="transmembrane region" description="Helical" evidence="3">
    <location>
        <begin position="174"/>
        <end position="193"/>
    </location>
</feature>
<feature type="transmembrane region" description="Helical" evidence="3">
    <location>
        <begin position="12"/>
        <end position="32"/>
    </location>
</feature>
<dbReference type="SUPFAM" id="SSF52540">
    <property type="entry name" value="P-loop containing nucleoside triphosphate hydrolases"/>
    <property type="match status" value="1"/>
</dbReference>
<dbReference type="CDD" id="cd05387">
    <property type="entry name" value="BY-kinase"/>
    <property type="match status" value="1"/>
</dbReference>
<dbReference type="Gene3D" id="3.40.50.300">
    <property type="entry name" value="P-loop containing nucleotide triphosphate hydrolases"/>
    <property type="match status" value="1"/>
</dbReference>
<accession>A0ABP7ALS3</accession>
<evidence type="ECO:0000313" key="5">
    <source>
        <dbReference type="Proteomes" id="UP001501697"/>
    </source>
</evidence>
<sequence length="503" mass="53024">MELRDYTRGLRRHWIAIVLMTLLGIGVGWGWLQLQTPVYQASATGFVQSRDATGVGESIVGDAAARSKVPSYLDVAGWRITAEHAIEQLGLDTTPEAIVNEVTVVNTPETVILKVDARASSPEDARALAEQWITSMAYAIDQVEGDTTQGSSPVTIVTIGSASLPSSPIFPDTSTALIVGGLIGFGFGVAFALTRTASDRRIRAADDVEQKTGVPLVGAIPATEGMEGDNRLIGESTSKGKGKGSNFAVSEAMRSLRTNLQFMDVDNPPRTIVVTSPLPGDGKSTIACNLAITLAVSGQPVVLVDGDLRRSAVAKTMGLPGGAGLTDVLSGRADLSDVLQRTPRAKNLYVLAAGSVPPNPSEVLGSERMRSLLVDLASHAVVIIDAPPLLPVTDGAVLTHQADGALLVVGIGKTTYDLVEKALDTLQKASGRALGIVLNRVPTRGVDASPYSYEYRREYGTPKLDEESASPATGGTDSFDLEAIFGATATRDVEVRRQRARRN</sequence>
<evidence type="ECO:0000256" key="3">
    <source>
        <dbReference type="SAM" id="Phobius"/>
    </source>
</evidence>
<dbReference type="EMBL" id="BAAAYU010000005">
    <property type="protein sequence ID" value="GAA3635418.1"/>
    <property type="molecule type" value="Genomic_DNA"/>
</dbReference>
<dbReference type="PANTHER" id="PTHR32309:SF31">
    <property type="entry name" value="CAPSULAR EXOPOLYSACCHARIDE FAMILY"/>
    <property type="match status" value="1"/>
</dbReference>
<keyword evidence="3" id="KW-0472">Membrane</keyword>
<name>A0ABP7ALS3_9MICO</name>
<dbReference type="PANTHER" id="PTHR32309">
    <property type="entry name" value="TYROSINE-PROTEIN KINASE"/>
    <property type="match status" value="1"/>
</dbReference>
<dbReference type="Pfam" id="PF10609">
    <property type="entry name" value="ParA"/>
    <property type="match status" value="1"/>
</dbReference>
<keyword evidence="3" id="KW-1133">Transmembrane helix</keyword>
<evidence type="ECO:0000313" key="4">
    <source>
        <dbReference type="EMBL" id="GAA3635418.1"/>
    </source>
</evidence>
<keyword evidence="1" id="KW-0547">Nucleotide-binding</keyword>
<dbReference type="InterPro" id="IPR027417">
    <property type="entry name" value="P-loop_NTPase"/>
</dbReference>
<proteinExistence type="predicted"/>
<keyword evidence="2" id="KW-0067">ATP-binding</keyword>
<protein>
    <submittedName>
        <fullName evidence="4">Polysaccharide biosynthesis tyrosine autokinase</fullName>
    </submittedName>
</protein>
<keyword evidence="3" id="KW-0812">Transmembrane</keyword>
<dbReference type="InterPro" id="IPR033756">
    <property type="entry name" value="YlxH/NBP35"/>
</dbReference>
<comment type="caution">
    <text evidence="4">The sequence shown here is derived from an EMBL/GenBank/DDBJ whole genome shotgun (WGS) entry which is preliminary data.</text>
</comment>
<dbReference type="InterPro" id="IPR050445">
    <property type="entry name" value="Bact_polysacc_biosynth/exp"/>
</dbReference>
<evidence type="ECO:0000256" key="2">
    <source>
        <dbReference type="ARBA" id="ARBA00022840"/>
    </source>
</evidence>
<dbReference type="Proteomes" id="UP001501697">
    <property type="component" value="Unassembled WGS sequence"/>
</dbReference>
<keyword evidence="5" id="KW-1185">Reference proteome</keyword>
<reference evidence="5" key="1">
    <citation type="journal article" date="2019" name="Int. J. Syst. Evol. Microbiol.">
        <title>The Global Catalogue of Microorganisms (GCM) 10K type strain sequencing project: providing services to taxonomists for standard genome sequencing and annotation.</title>
        <authorList>
            <consortium name="The Broad Institute Genomics Platform"/>
            <consortium name="The Broad Institute Genome Sequencing Center for Infectious Disease"/>
            <person name="Wu L."/>
            <person name="Ma J."/>
        </authorList>
    </citation>
    <scope>NUCLEOTIDE SEQUENCE [LARGE SCALE GENOMIC DNA]</scope>
    <source>
        <strain evidence="5">JCM 16544</strain>
    </source>
</reference>
<dbReference type="InterPro" id="IPR005702">
    <property type="entry name" value="Wzc-like_C"/>
</dbReference>
<evidence type="ECO:0000256" key="1">
    <source>
        <dbReference type="ARBA" id="ARBA00022741"/>
    </source>
</evidence>
<organism evidence="4 5">
    <name type="scientific">Microbacterium awajiense</name>
    <dbReference type="NCBI Taxonomy" id="415214"/>
    <lineage>
        <taxon>Bacteria</taxon>
        <taxon>Bacillati</taxon>
        <taxon>Actinomycetota</taxon>
        <taxon>Actinomycetes</taxon>
        <taxon>Micrococcales</taxon>
        <taxon>Microbacteriaceae</taxon>
        <taxon>Microbacterium</taxon>
    </lineage>
</organism>
<dbReference type="NCBIfam" id="TIGR01007">
    <property type="entry name" value="eps_fam"/>
    <property type="match status" value="1"/>
</dbReference>
<gene>
    <name evidence="4" type="ORF">GCM10022200_18420</name>
</gene>